<accession>S7ZFZ6</accession>
<dbReference type="HOGENOM" id="CLU_1283651_0_0_1"/>
<gene>
    <name evidence="1" type="ORF">PDE_04143</name>
</gene>
<reference evidence="1 2" key="1">
    <citation type="journal article" date="2013" name="PLoS ONE">
        <title>Genomic and secretomic analyses reveal unique features of the lignocellulolytic enzyme system of Penicillium decumbens.</title>
        <authorList>
            <person name="Liu G."/>
            <person name="Zhang L."/>
            <person name="Wei X."/>
            <person name="Zou G."/>
            <person name="Qin Y."/>
            <person name="Ma L."/>
            <person name="Li J."/>
            <person name="Zheng H."/>
            <person name="Wang S."/>
            <person name="Wang C."/>
            <person name="Xun L."/>
            <person name="Zhao G.-P."/>
            <person name="Zhou Z."/>
            <person name="Qu Y."/>
        </authorList>
    </citation>
    <scope>NUCLEOTIDE SEQUENCE [LARGE SCALE GENOMIC DNA]</scope>
    <source>
        <strain evidence="2">114-2 / CGMCC 5302</strain>
    </source>
</reference>
<dbReference type="Proteomes" id="UP000019376">
    <property type="component" value="Unassembled WGS sequence"/>
</dbReference>
<evidence type="ECO:0000313" key="2">
    <source>
        <dbReference type="Proteomes" id="UP000019376"/>
    </source>
</evidence>
<dbReference type="AlphaFoldDB" id="S7ZFZ6"/>
<organism evidence="1 2">
    <name type="scientific">Penicillium oxalicum (strain 114-2 / CGMCC 5302)</name>
    <name type="common">Penicillium decumbens</name>
    <dbReference type="NCBI Taxonomy" id="933388"/>
    <lineage>
        <taxon>Eukaryota</taxon>
        <taxon>Fungi</taxon>
        <taxon>Dikarya</taxon>
        <taxon>Ascomycota</taxon>
        <taxon>Pezizomycotina</taxon>
        <taxon>Eurotiomycetes</taxon>
        <taxon>Eurotiomycetidae</taxon>
        <taxon>Eurotiales</taxon>
        <taxon>Aspergillaceae</taxon>
        <taxon>Penicillium</taxon>
    </lineage>
</organism>
<evidence type="ECO:0000313" key="1">
    <source>
        <dbReference type="EMBL" id="EPS29194.1"/>
    </source>
</evidence>
<proteinExistence type="predicted"/>
<protein>
    <submittedName>
        <fullName evidence="1">Uncharacterized protein</fullName>
    </submittedName>
</protein>
<keyword evidence="2" id="KW-1185">Reference proteome</keyword>
<name>S7ZFZ6_PENO1</name>
<dbReference type="EMBL" id="KB644411">
    <property type="protein sequence ID" value="EPS29194.1"/>
    <property type="molecule type" value="Genomic_DNA"/>
</dbReference>
<sequence length="215" mass="24272">MFASHSVGKVSLRSDDSDENLVGTKSHTARLHWCLINEVSEKQSMHYRPGRLSSIPVQSASMIILENQVSQSDTSYNTHSDEWREFWRLRELFYRSSFLSHSQEEIRSWSRRAPHAAFPFRSGPHRRADTQFVAVQSEPSLCFKIRDSRLTTGAVLAFGAELHSSISAPSAALEAPCSGSGWSWHCWTISMRAVPGKVSQWAYTKHSGEDRAFSP</sequence>